<organism evidence="2 3">
    <name type="scientific">Arthrobacter humicola</name>
    <dbReference type="NCBI Taxonomy" id="409291"/>
    <lineage>
        <taxon>Bacteria</taxon>
        <taxon>Bacillati</taxon>
        <taxon>Actinomycetota</taxon>
        <taxon>Actinomycetes</taxon>
        <taxon>Micrococcales</taxon>
        <taxon>Micrococcaceae</taxon>
        <taxon>Arthrobacter</taxon>
    </lineage>
</organism>
<evidence type="ECO:0000313" key="3">
    <source>
        <dbReference type="Proteomes" id="UP001500102"/>
    </source>
</evidence>
<proteinExistence type="predicted"/>
<sequence>MVEGCTVSPRKSRRKSACFSNTVTRTPARARSRPSIIPAGPPPTTAHPVFSMAPTLRLRRAPREWFSRRFFVCATASDWRYGDPRSAGPKPQRRPDWRAQSRVNNYNVIWRAQHWVLQNCDD</sequence>
<protein>
    <submittedName>
        <fullName evidence="2">Uncharacterized protein</fullName>
    </submittedName>
</protein>
<dbReference type="Proteomes" id="UP001500102">
    <property type="component" value="Unassembled WGS sequence"/>
</dbReference>
<accession>A0ABP5K5R2</accession>
<reference evidence="3" key="1">
    <citation type="journal article" date="2019" name="Int. J. Syst. Evol. Microbiol.">
        <title>The Global Catalogue of Microorganisms (GCM) 10K type strain sequencing project: providing services to taxonomists for standard genome sequencing and annotation.</title>
        <authorList>
            <consortium name="The Broad Institute Genomics Platform"/>
            <consortium name="The Broad Institute Genome Sequencing Center for Infectious Disease"/>
            <person name="Wu L."/>
            <person name="Ma J."/>
        </authorList>
    </citation>
    <scope>NUCLEOTIDE SEQUENCE [LARGE SCALE GENOMIC DNA]</scope>
    <source>
        <strain evidence="3">JCM 15921</strain>
    </source>
</reference>
<comment type="caution">
    <text evidence="2">The sequence shown here is derived from an EMBL/GenBank/DDBJ whole genome shotgun (WGS) entry which is preliminary data.</text>
</comment>
<feature type="region of interest" description="Disordered" evidence="1">
    <location>
        <begin position="1"/>
        <end position="48"/>
    </location>
</feature>
<keyword evidence="3" id="KW-1185">Reference proteome</keyword>
<name>A0ABP5K5R2_9MICC</name>
<gene>
    <name evidence="2" type="ORF">GCM10009825_01920</name>
</gene>
<evidence type="ECO:0000313" key="2">
    <source>
        <dbReference type="EMBL" id="GAA2125567.1"/>
    </source>
</evidence>
<dbReference type="EMBL" id="BAAAQB010000006">
    <property type="protein sequence ID" value="GAA2125567.1"/>
    <property type="molecule type" value="Genomic_DNA"/>
</dbReference>
<evidence type="ECO:0000256" key="1">
    <source>
        <dbReference type="SAM" id="MobiDB-lite"/>
    </source>
</evidence>